<gene>
    <name evidence="1" type="ORF">KVH32_35765</name>
</gene>
<keyword evidence="2" id="KW-1185">Reference proteome</keyword>
<reference evidence="1 2" key="1">
    <citation type="submission" date="2021-06" db="EMBL/GenBank/DDBJ databases">
        <title>Ecological speciation of a Streptomyces species isolated from different habitats and geographic origins.</title>
        <authorList>
            <person name="Wang J."/>
        </authorList>
    </citation>
    <scope>NUCLEOTIDE SEQUENCE [LARGE SCALE GENOMIC DNA]</scope>
    <source>
        <strain evidence="1 2">FXJ8.012</strain>
    </source>
</reference>
<dbReference type="EMBL" id="JAHSTP010000030">
    <property type="protein sequence ID" value="MBZ6156452.1"/>
    <property type="molecule type" value="Genomic_DNA"/>
</dbReference>
<comment type="caution">
    <text evidence="1">The sequence shown here is derived from an EMBL/GenBank/DDBJ whole genome shotgun (WGS) entry which is preliminary data.</text>
</comment>
<organism evidence="1 2">
    <name type="scientific">Streptomyces olivaceus</name>
    <dbReference type="NCBI Taxonomy" id="47716"/>
    <lineage>
        <taxon>Bacteria</taxon>
        <taxon>Bacillati</taxon>
        <taxon>Actinomycetota</taxon>
        <taxon>Actinomycetes</taxon>
        <taxon>Kitasatosporales</taxon>
        <taxon>Streptomycetaceae</taxon>
        <taxon>Streptomyces</taxon>
    </lineage>
</organism>
<evidence type="ECO:0000313" key="2">
    <source>
        <dbReference type="Proteomes" id="UP000758701"/>
    </source>
</evidence>
<name>A0ABS7WER2_STROV</name>
<proteinExistence type="predicted"/>
<protein>
    <submittedName>
        <fullName evidence="1">Transposase family protein</fullName>
    </submittedName>
</protein>
<sequence length="247" mass="26253">MVRRLLERQQAGELATRHVRAVAETVGVSERTVWRWLEQAKATGQLEALVRQGYAVSDEVWALLGEVGGNVAELRRQLAAASGGASVPSASTLHRVIRRDRRAGRALMVEREPEVAGPSRPDPLSELGLNVVAGQGTGGQVFLREQKHLAQVPVLVPGAQVVHTPAVRSVLRTVAHAAAVGAVVCLYGDAGQGKTVALQYALSQLPHPARVRRVHVGVHPTVPNCAGCSRTPSSWAGVCRTGRGRPT</sequence>
<evidence type="ECO:0000313" key="1">
    <source>
        <dbReference type="EMBL" id="MBZ6156452.1"/>
    </source>
</evidence>
<accession>A0ABS7WER2</accession>
<dbReference type="Proteomes" id="UP000758701">
    <property type="component" value="Unassembled WGS sequence"/>
</dbReference>
<dbReference type="Pfam" id="PF13384">
    <property type="entry name" value="HTH_23"/>
    <property type="match status" value="1"/>
</dbReference>
<dbReference type="RefSeq" id="WP_224310494.1">
    <property type="nucleotide sequence ID" value="NZ_JAHSTB010000031.1"/>
</dbReference>